<dbReference type="SUPFAM" id="SSF81342">
    <property type="entry name" value="Transmembrane di-heme cytochromes"/>
    <property type="match status" value="1"/>
</dbReference>
<evidence type="ECO:0000256" key="16">
    <source>
        <dbReference type="ARBA" id="ARBA00023136"/>
    </source>
</evidence>
<evidence type="ECO:0000256" key="5">
    <source>
        <dbReference type="ARBA" id="ARBA00022448"/>
    </source>
</evidence>
<feature type="transmembrane region" description="Helical" evidence="19">
    <location>
        <begin position="83"/>
        <end position="104"/>
    </location>
</feature>
<dbReference type="PANTHER" id="PTHR19271:SF16">
    <property type="entry name" value="CYTOCHROME B"/>
    <property type="match status" value="1"/>
</dbReference>
<comment type="function">
    <text evidence="1 19">Component of the ubiquinol-cytochrome c reductase complex (complex III or cytochrome b-c1 complex) that is part of the mitochondrial respiratory chain. The b-c1 complex mediates electron transfer from ubiquinol to cytochrome c. Contributes to the generation of a proton gradient across the mitochondrial membrane that is then used for ATP synthesis.</text>
</comment>
<feature type="transmembrane region" description="Helical" evidence="19">
    <location>
        <begin position="294"/>
        <end position="313"/>
    </location>
</feature>
<evidence type="ECO:0000256" key="11">
    <source>
        <dbReference type="ARBA" id="ARBA00022982"/>
    </source>
</evidence>
<feature type="transmembrane region" description="Helical" evidence="19">
    <location>
        <begin position="325"/>
        <end position="345"/>
    </location>
</feature>
<dbReference type="Pfam" id="PF00033">
    <property type="entry name" value="Cytochrome_B"/>
    <property type="match status" value="1"/>
</dbReference>
<dbReference type="AlphaFoldDB" id="A0A7S5WT39"/>
<dbReference type="CDD" id="cd00290">
    <property type="entry name" value="cytochrome_b_C"/>
    <property type="match status" value="1"/>
</dbReference>
<dbReference type="GO" id="GO:0045275">
    <property type="term" value="C:respiratory chain complex III"/>
    <property type="evidence" value="ECO:0007669"/>
    <property type="project" value="InterPro"/>
</dbReference>
<feature type="domain" description="Cytochrome b/b6 C-terminal region profile" evidence="21">
    <location>
        <begin position="216"/>
        <end position="370"/>
    </location>
</feature>
<evidence type="ECO:0000256" key="8">
    <source>
        <dbReference type="ARBA" id="ARBA00022692"/>
    </source>
</evidence>
<feature type="transmembrane region" description="Helical" evidence="19">
    <location>
        <begin position="184"/>
        <end position="206"/>
    </location>
</feature>
<evidence type="ECO:0000256" key="9">
    <source>
        <dbReference type="ARBA" id="ARBA00022723"/>
    </source>
</evidence>
<keyword evidence="9 18" id="KW-0479">Metal-binding</keyword>
<accession>A0A7S5WT39</accession>
<dbReference type="InterPro" id="IPR005798">
    <property type="entry name" value="Cyt_b/b6_C"/>
</dbReference>
<feature type="transmembrane region" description="Helical" evidence="19">
    <location>
        <begin position="35"/>
        <end position="62"/>
    </location>
</feature>
<evidence type="ECO:0000256" key="19">
    <source>
        <dbReference type="RuleBase" id="RU362117"/>
    </source>
</evidence>
<dbReference type="PIRSF" id="PIRSF038885">
    <property type="entry name" value="COB"/>
    <property type="match status" value="1"/>
</dbReference>
<feature type="binding site" description="axial binding residue" evidence="18">
    <location>
        <position position="202"/>
    </location>
    <ligand>
        <name>heme b</name>
        <dbReference type="ChEBI" id="CHEBI:60344"/>
        <label>b566</label>
    </ligand>
    <ligandPart>
        <name>Fe</name>
        <dbReference type="ChEBI" id="CHEBI:18248"/>
    </ligandPart>
</feature>
<feature type="binding site" description="axial binding residue" evidence="18">
    <location>
        <position position="188"/>
    </location>
    <ligand>
        <name>heme b</name>
        <dbReference type="ChEBI" id="CHEBI:60344"/>
        <label>b562</label>
    </ligand>
    <ligandPart>
        <name>Fe</name>
        <dbReference type="ChEBI" id="CHEBI:18248"/>
    </ligandPart>
</feature>
<comment type="similarity">
    <text evidence="19">Belongs to the cytochrome b family.</text>
</comment>
<dbReference type="InterPro" id="IPR036150">
    <property type="entry name" value="Cyt_b/b6_C_sf"/>
</dbReference>
<proteinExistence type="inferred from homology"/>
<comment type="subunit">
    <text evidence="3">The main subunits of complex b-c1 are: cytochrome b, cytochrome c1 and the Rieske protein.</text>
</comment>
<evidence type="ECO:0000256" key="1">
    <source>
        <dbReference type="ARBA" id="ARBA00002566"/>
    </source>
</evidence>
<evidence type="ECO:0000256" key="4">
    <source>
        <dbReference type="ARBA" id="ARBA00013531"/>
    </source>
</evidence>
<keyword evidence="11 19" id="KW-0249">Electron transport</keyword>
<dbReference type="InterPro" id="IPR016174">
    <property type="entry name" value="Di-haem_cyt_TM"/>
</dbReference>
<keyword evidence="16 19" id="KW-0472">Membrane</keyword>
<organism evidence="22">
    <name type="scientific">Macrogyropus costalimai</name>
    <dbReference type="NCBI Taxonomy" id="1941320"/>
    <lineage>
        <taxon>Eukaryota</taxon>
        <taxon>Metazoa</taxon>
        <taxon>Ecdysozoa</taxon>
        <taxon>Arthropoda</taxon>
        <taxon>Hexapoda</taxon>
        <taxon>Insecta</taxon>
        <taxon>Pterygota</taxon>
        <taxon>Neoptera</taxon>
        <taxon>Paraneoptera</taxon>
        <taxon>Psocodea</taxon>
        <taxon>Troctomorpha</taxon>
        <taxon>Phthiraptera</taxon>
        <taxon>Amblycera</taxon>
        <taxon>Gyropidae</taxon>
        <taxon>Macrogyropus</taxon>
    </lineage>
</organism>
<feature type="binding site" description="axial binding residue" evidence="18">
    <location>
        <position position="89"/>
    </location>
    <ligand>
        <name>heme b</name>
        <dbReference type="ChEBI" id="CHEBI:60344"/>
        <label>b562</label>
    </ligand>
    <ligandPart>
        <name>Fe</name>
        <dbReference type="ChEBI" id="CHEBI:18248"/>
    </ligandPart>
</feature>
<evidence type="ECO:0000256" key="18">
    <source>
        <dbReference type="PIRSR" id="PIRSR038885-2"/>
    </source>
</evidence>
<sequence length="370" mass="42693">MYYSEENLKIKLWFVSYMKNFVKSIYLPSPSSLTYMWNFGSLLGMCLIFQIITGLFLAMHYSSNIALSFDSIVHICNDVNFGWIIRLCHANGATLFFICVYFHIARGIYYKSYSFSMTWIVGVMIYLILMGEAFLGYVLPWGQMSYWGATVITNLISTVPYLGTMLVEWIWGGFSVSEPTLTRFFALHFLIPFLIVILVMVHIFFLHEAGSGNPLGVDLDSDKLEFHPFFTMKDILGVVITVFLLLSVSLTYPFFFMDYDNFVVANPMTTPAHIKPEWYFLFAYAILRSIPNKLVGVLALLMSIMILLILPLSKTLSSSMKVYKIMVFMFFMSFILLTWIGGLPVEWPYTNLSQMLAKLYFLLILILYFM</sequence>
<protein>
    <recommendedName>
        <fullName evidence="4 19">Cytochrome b</fullName>
    </recommendedName>
</protein>
<keyword evidence="12 19" id="KW-1133">Transmembrane helix</keyword>
<dbReference type="PANTHER" id="PTHR19271">
    <property type="entry name" value="CYTOCHROME B"/>
    <property type="match status" value="1"/>
</dbReference>
<keyword evidence="10" id="KW-0999">Mitochondrion inner membrane</keyword>
<comment type="subcellular location">
    <subcellularLocation>
        <location evidence="2">Mitochondrion inner membrane</location>
        <topology evidence="2">Multi-pass membrane protein</topology>
    </subcellularLocation>
</comment>
<name>A0A7S5WT39_9NEOP</name>
<dbReference type="InterPro" id="IPR030689">
    <property type="entry name" value="Cytochrome_b"/>
</dbReference>
<feature type="transmembrane region" description="Helical" evidence="19">
    <location>
        <begin position="235"/>
        <end position="255"/>
    </location>
</feature>
<feature type="binding site" description="axial binding residue" evidence="18">
    <location>
        <position position="103"/>
    </location>
    <ligand>
        <name>heme b</name>
        <dbReference type="ChEBI" id="CHEBI:60344"/>
        <label>b566</label>
    </ligand>
    <ligandPart>
        <name>Fe</name>
        <dbReference type="ChEBI" id="CHEBI:18248"/>
    </ligandPart>
</feature>
<evidence type="ECO:0000256" key="14">
    <source>
        <dbReference type="ARBA" id="ARBA00023075"/>
    </source>
</evidence>
<dbReference type="GO" id="GO:0008121">
    <property type="term" value="F:quinol-cytochrome-c reductase activity"/>
    <property type="evidence" value="ECO:0007669"/>
    <property type="project" value="InterPro"/>
</dbReference>
<dbReference type="EMBL" id="MT644273">
    <property type="protein sequence ID" value="QKY89084.1"/>
    <property type="molecule type" value="Genomic_DNA"/>
</dbReference>
<dbReference type="Pfam" id="PF00032">
    <property type="entry name" value="Cytochrom_B_C"/>
    <property type="match status" value="1"/>
</dbReference>
<evidence type="ECO:0000259" key="20">
    <source>
        <dbReference type="PROSITE" id="PS51002"/>
    </source>
</evidence>
<evidence type="ECO:0000256" key="12">
    <source>
        <dbReference type="ARBA" id="ARBA00022989"/>
    </source>
</evidence>
<keyword evidence="13 18" id="KW-0408">Iron</keyword>
<keyword evidence="14" id="KW-0830">Ubiquinone</keyword>
<dbReference type="SUPFAM" id="SSF81648">
    <property type="entry name" value="a domain/subunit of cytochrome bc1 complex (Ubiquinol-cytochrome c reductase)"/>
    <property type="match status" value="1"/>
</dbReference>
<comment type="cofactor">
    <cofactor evidence="18">
        <name>heme</name>
        <dbReference type="ChEBI" id="CHEBI:30413"/>
    </cofactor>
    <text evidence="18">Binds 2 heme groups non-covalently.</text>
</comment>
<evidence type="ECO:0000256" key="15">
    <source>
        <dbReference type="ARBA" id="ARBA00023128"/>
    </source>
</evidence>
<gene>
    <name evidence="22" type="primary">cob</name>
</gene>
<evidence type="ECO:0000313" key="22">
    <source>
        <dbReference type="EMBL" id="QKY89084.1"/>
    </source>
</evidence>
<dbReference type="InterPro" id="IPR048260">
    <property type="entry name" value="Cytochrome_b_C_euk/bac"/>
</dbReference>
<keyword evidence="7 19" id="KW-0679">Respiratory chain</keyword>
<dbReference type="GO" id="GO:0006122">
    <property type="term" value="P:mitochondrial electron transport, ubiquinol to cytochrome c"/>
    <property type="evidence" value="ECO:0007669"/>
    <property type="project" value="TreeGrafter"/>
</dbReference>
<evidence type="ECO:0000259" key="21">
    <source>
        <dbReference type="PROSITE" id="PS51003"/>
    </source>
</evidence>
<comment type="cofactor">
    <cofactor evidence="19">
        <name>heme b</name>
        <dbReference type="ChEBI" id="CHEBI:60344"/>
    </cofactor>
    <text evidence="19">Binds 2 heme groups non-covalently.</text>
</comment>
<dbReference type="Gene3D" id="1.20.810.10">
    <property type="entry name" value="Cytochrome Bc1 Complex, Chain C"/>
    <property type="match status" value="1"/>
</dbReference>
<dbReference type="PROSITE" id="PS51002">
    <property type="entry name" value="CYTB_NTER"/>
    <property type="match status" value="1"/>
</dbReference>
<evidence type="ECO:0000256" key="17">
    <source>
        <dbReference type="PIRSR" id="PIRSR038885-1"/>
    </source>
</evidence>
<feature type="transmembrane region" description="Helical" evidence="19">
    <location>
        <begin position="351"/>
        <end position="369"/>
    </location>
</feature>
<evidence type="ECO:0000256" key="10">
    <source>
        <dbReference type="ARBA" id="ARBA00022792"/>
    </source>
</evidence>
<dbReference type="GO" id="GO:0005743">
    <property type="term" value="C:mitochondrial inner membrane"/>
    <property type="evidence" value="ECO:0007669"/>
    <property type="project" value="UniProtKB-SubCell"/>
</dbReference>
<keyword evidence="8 19" id="KW-0812">Transmembrane</keyword>
<dbReference type="PROSITE" id="PS51003">
    <property type="entry name" value="CYTB_CTER"/>
    <property type="match status" value="1"/>
</dbReference>
<keyword evidence="15 19" id="KW-0496">Mitochondrion</keyword>
<feature type="transmembrane region" description="Helical" evidence="19">
    <location>
        <begin position="151"/>
        <end position="172"/>
    </location>
</feature>
<reference evidence="22" key="1">
    <citation type="journal article" date="2020" name="Gene">
        <title>Structure, gene order, and nucleotide composition of mitochondrial genomes in parasitic lice from Amblycera.</title>
        <authorList>
            <person name="Sweet A.D."/>
            <person name="Johnson K.P."/>
            <person name="Cao Y."/>
            <person name="de Moya R.S."/>
            <person name="Skinner R.K."/>
            <person name="Tan M."/>
            <person name="Virrueta-Herrera S."/>
            <person name="Cameron S.L."/>
        </authorList>
    </citation>
    <scope>NUCLEOTIDE SEQUENCE</scope>
    <source>
        <strain evidence="22">Mccos</strain>
    </source>
</reference>
<dbReference type="GO" id="GO:0046872">
    <property type="term" value="F:metal ion binding"/>
    <property type="evidence" value="ECO:0007669"/>
    <property type="project" value="UniProtKB-UniRule"/>
</dbReference>
<dbReference type="CDD" id="cd00284">
    <property type="entry name" value="Cytochrome_b_N"/>
    <property type="match status" value="1"/>
</dbReference>
<evidence type="ECO:0000256" key="13">
    <source>
        <dbReference type="ARBA" id="ARBA00023004"/>
    </source>
</evidence>
<evidence type="ECO:0000256" key="7">
    <source>
        <dbReference type="ARBA" id="ARBA00022660"/>
    </source>
</evidence>
<dbReference type="InterPro" id="IPR048259">
    <property type="entry name" value="Cytochrome_b_N_euk/bac"/>
</dbReference>
<feature type="binding site" evidence="17">
    <location>
        <position position="207"/>
    </location>
    <ligand>
        <name>a ubiquinone</name>
        <dbReference type="ChEBI" id="CHEBI:16389"/>
    </ligand>
</feature>
<dbReference type="InterPro" id="IPR005797">
    <property type="entry name" value="Cyt_b/b6_N"/>
</dbReference>
<dbReference type="InterPro" id="IPR027387">
    <property type="entry name" value="Cytb/b6-like_sf"/>
</dbReference>
<feature type="domain" description="Cytochrome b/b6 N-terminal region profile" evidence="20">
    <location>
        <begin position="1"/>
        <end position="215"/>
    </location>
</feature>
<evidence type="ECO:0000256" key="3">
    <source>
        <dbReference type="ARBA" id="ARBA00011649"/>
    </source>
</evidence>
<keyword evidence="6 18" id="KW-0349">Heme</keyword>
<evidence type="ECO:0000256" key="2">
    <source>
        <dbReference type="ARBA" id="ARBA00004448"/>
    </source>
</evidence>
<keyword evidence="5 19" id="KW-0813">Transport</keyword>
<dbReference type="GO" id="GO:0016491">
    <property type="term" value="F:oxidoreductase activity"/>
    <property type="evidence" value="ECO:0007669"/>
    <property type="project" value="UniProtKB-UniRule"/>
</dbReference>
<evidence type="ECO:0000256" key="6">
    <source>
        <dbReference type="ARBA" id="ARBA00022617"/>
    </source>
</evidence>
<geneLocation type="mitochondrion" evidence="22"/>
<feature type="transmembrane region" description="Helical" evidence="19">
    <location>
        <begin position="116"/>
        <end position="139"/>
    </location>
</feature>